<dbReference type="SUPFAM" id="SSF48403">
    <property type="entry name" value="Ankyrin repeat"/>
    <property type="match status" value="1"/>
</dbReference>
<dbReference type="Proteomes" id="UP000027222">
    <property type="component" value="Unassembled WGS sequence"/>
</dbReference>
<dbReference type="PROSITE" id="PS50297">
    <property type="entry name" value="ANK_REP_REGION"/>
    <property type="match status" value="1"/>
</dbReference>
<dbReference type="Gene3D" id="1.25.40.20">
    <property type="entry name" value="Ankyrin repeat-containing domain"/>
    <property type="match status" value="1"/>
</dbReference>
<dbReference type="PROSITE" id="PS50088">
    <property type="entry name" value="ANK_REPEAT"/>
    <property type="match status" value="1"/>
</dbReference>
<dbReference type="Pfam" id="PF13637">
    <property type="entry name" value="Ank_4"/>
    <property type="match status" value="1"/>
</dbReference>
<dbReference type="AlphaFoldDB" id="A0A067T3X8"/>
<reference evidence="3" key="1">
    <citation type="journal article" date="2014" name="Proc. Natl. Acad. Sci. U.S.A.">
        <title>Extensive sampling of basidiomycete genomes demonstrates inadequacy of the white-rot/brown-rot paradigm for wood decay fungi.</title>
        <authorList>
            <person name="Riley R."/>
            <person name="Salamov A.A."/>
            <person name="Brown D.W."/>
            <person name="Nagy L.G."/>
            <person name="Floudas D."/>
            <person name="Held B.W."/>
            <person name="Levasseur A."/>
            <person name="Lombard V."/>
            <person name="Morin E."/>
            <person name="Otillar R."/>
            <person name="Lindquist E.A."/>
            <person name="Sun H."/>
            <person name="LaButti K.M."/>
            <person name="Schmutz J."/>
            <person name="Jabbour D."/>
            <person name="Luo H."/>
            <person name="Baker S.E."/>
            <person name="Pisabarro A.G."/>
            <person name="Walton J.D."/>
            <person name="Blanchette R.A."/>
            <person name="Henrissat B."/>
            <person name="Martin F."/>
            <person name="Cullen D."/>
            <person name="Hibbett D.S."/>
            <person name="Grigoriev I.V."/>
        </authorList>
    </citation>
    <scope>NUCLEOTIDE SEQUENCE [LARGE SCALE GENOMIC DNA]</scope>
    <source>
        <strain evidence="3">CBS 339.88</strain>
    </source>
</reference>
<feature type="repeat" description="ANK" evidence="1">
    <location>
        <begin position="21"/>
        <end position="46"/>
    </location>
</feature>
<dbReference type="OrthoDB" id="194358at2759"/>
<dbReference type="HOGENOM" id="CLU_000134_45_11_1"/>
<evidence type="ECO:0000313" key="2">
    <source>
        <dbReference type="EMBL" id="KDR77836.1"/>
    </source>
</evidence>
<name>A0A067T3X8_GALM3</name>
<dbReference type="InterPro" id="IPR002110">
    <property type="entry name" value="Ankyrin_rpt"/>
</dbReference>
<dbReference type="EMBL" id="KL142376">
    <property type="protein sequence ID" value="KDR77836.1"/>
    <property type="molecule type" value="Genomic_DNA"/>
</dbReference>
<keyword evidence="1" id="KW-0040">ANK repeat</keyword>
<organism evidence="2 3">
    <name type="scientific">Galerina marginata (strain CBS 339.88)</name>
    <dbReference type="NCBI Taxonomy" id="685588"/>
    <lineage>
        <taxon>Eukaryota</taxon>
        <taxon>Fungi</taxon>
        <taxon>Dikarya</taxon>
        <taxon>Basidiomycota</taxon>
        <taxon>Agaricomycotina</taxon>
        <taxon>Agaricomycetes</taxon>
        <taxon>Agaricomycetidae</taxon>
        <taxon>Agaricales</taxon>
        <taxon>Agaricineae</taxon>
        <taxon>Strophariaceae</taxon>
        <taxon>Galerina</taxon>
    </lineage>
</organism>
<dbReference type="STRING" id="685588.A0A067T3X8"/>
<evidence type="ECO:0000256" key="1">
    <source>
        <dbReference type="PROSITE-ProRule" id="PRU00023"/>
    </source>
</evidence>
<dbReference type="InterPro" id="IPR036770">
    <property type="entry name" value="Ankyrin_rpt-contain_sf"/>
</dbReference>
<protein>
    <submittedName>
        <fullName evidence="2">Uncharacterized protein</fullName>
    </submittedName>
</protein>
<evidence type="ECO:0000313" key="3">
    <source>
        <dbReference type="Proteomes" id="UP000027222"/>
    </source>
</evidence>
<sequence length="67" mass="7046">IVKVLLENGAEVNAQGGFYGNALQVASYGGHKGIVKMLLENGAEVNPLAIQSVSDPVIRKLLQDANL</sequence>
<keyword evidence="3" id="KW-1185">Reference proteome</keyword>
<feature type="non-terminal residue" evidence="2">
    <location>
        <position position="1"/>
    </location>
</feature>
<gene>
    <name evidence="2" type="ORF">GALMADRAFT_65679</name>
</gene>
<proteinExistence type="predicted"/>
<accession>A0A067T3X8</accession>